<dbReference type="Pfam" id="PF01470">
    <property type="entry name" value="Peptidase_C15"/>
    <property type="match status" value="1"/>
</dbReference>
<name>A0ABV6PYX7_9DEIN</name>
<dbReference type="PANTHER" id="PTHR23402">
    <property type="entry name" value="PROTEASE FAMILY C15 PYROGLUTAMYL-PEPTIDASE I-RELATED"/>
    <property type="match status" value="1"/>
</dbReference>
<gene>
    <name evidence="9" type="ORF">ACFFFP_02535</name>
</gene>
<comment type="similarity">
    <text evidence="1">Belongs to the peptidase C15 family.</text>
</comment>
<comment type="caution">
    <text evidence="9">The sequence shown here is derived from an EMBL/GenBank/DDBJ whole genome shotgun (WGS) entry which is preliminary data.</text>
</comment>
<dbReference type="PRINTS" id="PR00706">
    <property type="entry name" value="PYROGLUPTASE"/>
</dbReference>
<proteinExistence type="inferred from homology"/>
<evidence type="ECO:0000256" key="2">
    <source>
        <dbReference type="ARBA" id="ARBA00019191"/>
    </source>
</evidence>
<dbReference type="RefSeq" id="WP_188845867.1">
    <property type="nucleotide sequence ID" value="NZ_BMPJ01000003.1"/>
</dbReference>
<dbReference type="Gene3D" id="3.40.630.20">
    <property type="entry name" value="Peptidase C15, pyroglutamyl peptidase I-like"/>
    <property type="match status" value="1"/>
</dbReference>
<evidence type="ECO:0000256" key="7">
    <source>
        <dbReference type="ARBA" id="ARBA00030836"/>
    </source>
</evidence>
<dbReference type="PANTHER" id="PTHR23402:SF1">
    <property type="entry name" value="PYROGLUTAMYL-PEPTIDASE I"/>
    <property type="match status" value="1"/>
</dbReference>
<keyword evidence="5" id="KW-0378">Hydrolase</keyword>
<dbReference type="InterPro" id="IPR016125">
    <property type="entry name" value="Peptidase_C15-like"/>
</dbReference>
<reference evidence="9 10" key="1">
    <citation type="submission" date="2024-09" db="EMBL/GenBank/DDBJ databases">
        <authorList>
            <person name="Sun Q."/>
            <person name="Mori K."/>
        </authorList>
    </citation>
    <scope>NUCLEOTIDE SEQUENCE [LARGE SCALE GENOMIC DNA]</scope>
    <source>
        <strain evidence="9 10">NCAIM B.02340</strain>
    </source>
</reference>
<protein>
    <recommendedName>
        <fullName evidence="2">Pyrrolidone-carboxylate peptidase</fullName>
    </recommendedName>
    <alternativeName>
        <fullName evidence="7">5-oxoprolyl-peptidase</fullName>
    </alternativeName>
    <alternativeName>
        <fullName evidence="8">Pyroglutamyl-peptidase I</fullName>
    </alternativeName>
</protein>
<dbReference type="InterPro" id="IPR000816">
    <property type="entry name" value="Peptidase_C15"/>
</dbReference>
<dbReference type="CDD" id="cd00501">
    <property type="entry name" value="Peptidase_C15"/>
    <property type="match status" value="1"/>
</dbReference>
<keyword evidence="4" id="KW-0645">Protease</keyword>
<keyword evidence="6" id="KW-0788">Thiol protease</keyword>
<evidence type="ECO:0000256" key="8">
    <source>
        <dbReference type="ARBA" id="ARBA00031559"/>
    </source>
</evidence>
<evidence type="ECO:0000256" key="3">
    <source>
        <dbReference type="ARBA" id="ARBA00022490"/>
    </source>
</evidence>
<dbReference type="EMBL" id="JBHLTW010000006">
    <property type="protein sequence ID" value="MFC0595060.1"/>
    <property type="molecule type" value="Genomic_DNA"/>
</dbReference>
<dbReference type="Proteomes" id="UP001589830">
    <property type="component" value="Unassembled WGS sequence"/>
</dbReference>
<evidence type="ECO:0000256" key="5">
    <source>
        <dbReference type="ARBA" id="ARBA00022801"/>
    </source>
</evidence>
<dbReference type="SUPFAM" id="SSF53182">
    <property type="entry name" value="Pyrrolidone carboxyl peptidase (pyroglutamate aminopeptidase)"/>
    <property type="match status" value="1"/>
</dbReference>
<dbReference type="PIRSF" id="PIRSF015592">
    <property type="entry name" value="Prld-crbxl_pptds"/>
    <property type="match status" value="1"/>
</dbReference>
<evidence type="ECO:0000256" key="4">
    <source>
        <dbReference type="ARBA" id="ARBA00022670"/>
    </source>
</evidence>
<organism evidence="9 10">
    <name type="scientific">Thermus composti</name>
    <dbReference type="NCBI Taxonomy" id="532059"/>
    <lineage>
        <taxon>Bacteria</taxon>
        <taxon>Thermotogati</taxon>
        <taxon>Deinococcota</taxon>
        <taxon>Deinococci</taxon>
        <taxon>Thermales</taxon>
        <taxon>Thermaceae</taxon>
        <taxon>Thermus</taxon>
    </lineage>
</organism>
<evidence type="ECO:0000256" key="1">
    <source>
        <dbReference type="ARBA" id="ARBA00006641"/>
    </source>
</evidence>
<evidence type="ECO:0000313" key="9">
    <source>
        <dbReference type="EMBL" id="MFC0595060.1"/>
    </source>
</evidence>
<sequence length="197" mass="21155">MVLVTGFAPFGGLRHNPSAALLDLLPEALRETPLHKAVLPVDTEALPEVLKALWGLKPRAVLHLGLALNRPHLTLERLAVNLLDFDQPDNRGVVVRERPVVPGGPLALPARVPVGKLLAHLREAGIPGRPSLSAGSYLCNQAFYLSLYHLPEEVPVGFLHLPPDETLALERGGAYVPLAEQARGVRLLLEALCGSSS</sequence>
<evidence type="ECO:0000256" key="6">
    <source>
        <dbReference type="ARBA" id="ARBA00022807"/>
    </source>
</evidence>
<evidence type="ECO:0000313" key="10">
    <source>
        <dbReference type="Proteomes" id="UP001589830"/>
    </source>
</evidence>
<keyword evidence="3" id="KW-0963">Cytoplasm</keyword>
<accession>A0ABV6PYX7</accession>
<dbReference type="InterPro" id="IPR036440">
    <property type="entry name" value="Peptidase_C15-like_sf"/>
</dbReference>
<keyword evidence="10" id="KW-1185">Reference proteome</keyword>